<dbReference type="AlphaFoldDB" id="A0A511QIM5"/>
<sequence>MNFSYKTAFLVGVVVLLLGSLAASAYLLELTKLQAKQYGELQGQFKDSLSKNKSLSIAVKTLSDEVRQAQRAADAFLRVKVDRNRVTIQAVNQIKEVLNHEQCADVPIPDAAQWLYYH</sequence>
<gene>
    <name evidence="1" type="ORF">VSA01S_32870</name>
</gene>
<reference evidence="1 2" key="1">
    <citation type="submission" date="2019-07" db="EMBL/GenBank/DDBJ databases">
        <title>Whole genome shotgun sequence of Vibrio sagamiensis NBRC 104589.</title>
        <authorList>
            <person name="Hosoyama A."/>
            <person name="Uohara A."/>
            <person name="Ohji S."/>
            <person name="Ichikawa N."/>
        </authorList>
    </citation>
    <scope>NUCLEOTIDE SEQUENCE [LARGE SCALE GENOMIC DNA]</scope>
    <source>
        <strain evidence="1 2">NBRC 104589</strain>
    </source>
</reference>
<evidence type="ECO:0008006" key="3">
    <source>
        <dbReference type="Google" id="ProtNLM"/>
    </source>
</evidence>
<proteinExistence type="predicted"/>
<dbReference type="RefSeq" id="WP_039979874.1">
    <property type="nucleotide sequence ID" value="NZ_BAOJ01000022.1"/>
</dbReference>
<dbReference type="Proteomes" id="UP000321922">
    <property type="component" value="Unassembled WGS sequence"/>
</dbReference>
<dbReference type="EMBL" id="BJXJ01000043">
    <property type="protein sequence ID" value="GEM77175.1"/>
    <property type="molecule type" value="Genomic_DNA"/>
</dbReference>
<comment type="caution">
    <text evidence="1">The sequence shown here is derived from an EMBL/GenBank/DDBJ whole genome shotgun (WGS) entry which is preliminary data.</text>
</comment>
<name>A0A511QIM5_9VIBR</name>
<organism evidence="1 2">
    <name type="scientific">Vibrio sagamiensis NBRC 104589</name>
    <dbReference type="NCBI Taxonomy" id="1219064"/>
    <lineage>
        <taxon>Bacteria</taxon>
        <taxon>Pseudomonadati</taxon>
        <taxon>Pseudomonadota</taxon>
        <taxon>Gammaproteobacteria</taxon>
        <taxon>Vibrionales</taxon>
        <taxon>Vibrionaceae</taxon>
        <taxon>Vibrio</taxon>
    </lineage>
</organism>
<protein>
    <recommendedName>
        <fullName evidence="3">DUF2570 domain-containing protein</fullName>
    </recommendedName>
</protein>
<evidence type="ECO:0000313" key="1">
    <source>
        <dbReference type="EMBL" id="GEM77175.1"/>
    </source>
</evidence>
<dbReference type="OrthoDB" id="5905133at2"/>
<accession>A0A511QIM5</accession>
<evidence type="ECO:0000313" key="2">
    <source>
        <dbReference type="Proteomes" id="UP000321922"/>
    </source>
</evidence>
<keyword evidence="2" id="KW-1185">Reference proteome</keyword>